<dbReference type="InterPro" id="IPR002048">
    <property type="entry name" value="EF_hand_dom"/>
</dbReference>
<feature type="domain" description="EF-hand" evidence="4">
    <location>
        <begin position="127"/>
        <end position="161"/>
    </location>
</feature>
<evidence type="ECO:0000259" key="4">
    <source>
        <dbReference type="PROSITE" id="PS50222"/>
    </source>
</evidence>
<sequence length="161" mass="18590">MKREERYRSGGEMCVVSQSELKRIFDKVDVNGDGLVSLEELKSLVQLTGSSEYEYSIQELECVVEKTSLGFSEFLLFYKSIAEREETESLESDLVKTFNVFDLDGDGFITSLELESVLKRLGFWDHTNATDCPTMIRFFDTNFDGRLDFHEFKTMMLLTKP</sequence>
<dbReference type="SUPFAM" id="SSF47473">
    <property type="entry name" value="EF-hand"/>
    <property type="match status" value="1"/>
</dbReference>
<dbReference type="PANTHER" id="PTHR10891">
    <property type="entry name" value="EF-HAND CALCIUM-BINDING DOMAIN CONTAINING PROTEIN"/>
    <property type="match status" value="1"/>
</dbReference>
<feature type="domain" description="EF-hand" evidence="4">
    <location>
        <begin position="16"/>
        <end position="51"/>
    </location>
</feature>
<dbReference type="InterPro" id="IPR011992">
    <property type="entry name" value="EF-hand-dom_pair"/>
</dbReference>
<dbReference type="AlphaFoldDB" id="A0AAN9T9G5"/>
<dbReference type="EMBL" id="JAYMYS010000001">
    <property type="protein sequence ID" value="KAK7410636.1"/>
    <property type="molecule type" value="Genomic_DNA"/>
</dbReference>
<gene>
    <name evidence="5" type="ORF">VNO78_01580</name>
</gene>
<keyword evidence="6" id="KW-1185">Reference proteome</keyword>
<dbReference type="Pfam" id="PF00036">
    <property type="entry name" value="EF-hand_1"/>
    <property type="match status" value="1"/>
</dbReference>
<dbReference type="GO" id="GO:0005509">
    <property type="term" value="F:calcium ion binding"/>
    <property type="evidence" value="ECO:0007669"/>
    <property type="project" value="InterPro"/>
</dbReference>
<evidence type="ECO:0000256" key="1">
    <source>
        <dbReference type="ARBA" id="ARBA00022723"/>
    </source>
</evidence>
<organism evidence="5 6">
    <name type="scientific">Psophocarpus tetragonolobus</name>
    <name type="common">Winged bean</name>
    <name type="synonym">Dolichos tetragonolobus</name>
    <dbReference type="NCBI Taxonomy" id="3891"/>
    <lineage>
        <taxon>Eukaryota</taxon>
        <taxon>Viridiplantae</taxon>
        <taxon>Streptophyta</taxon>
        <taxon>Embryophyta</taxon>
        <taxon>Tracheophyta</taxon>
        <taxon>Spermatophyta</taxon>
        <taxon>Magnoliopsida</taxon>
        <taxon>eudicotyledons</taxon>
        <taxon>Gunneridae</taxon>
        <taxon>Pentapetalae</taxon>
        <taxon>rosids</taxon>
        <taxon>fabids</taxon>
        <taxon>Fabales</taxon>
        <taxon>Fabaceae</taxon>
        <taxon>Papilionoideae</taxon>
        <taxon>50 kb inversion clade</taxon>
        <taxon>NPAAA clade</taxon>
        <taxon>indigoferoid/millettioid clade</taxon>
        <taxon>Phaseoleae</taxon>
        <taxon>Psophocarpus</taxon>
    </lineage>
</organism>
<keyword evidence="2" id="KW-0677">Repeat</keyword>
<dbReference type="InterPro" id="IPR018247">
    <property type="entry name" value="EF_Hand_1_Ca_BS"/>
</dbReference>
<dbReference type="Gene3D" id="1.10.238.10">
    <property type="entry name" value="EF-hand"/>
    <property type="match status" value="2"/>
</dbReference>
<dbReference type="FunFam" id="1.10.238.10:FF:000001">
    <property type="entry name" value="Calmodulin 1"/>
    <property type="match status" value="1"/>
</dbReference>
<protein>
    <recommendedName>
        <fullName evidence="4">EF-hand domain-containing protein</fullName>
    </recommendedName>
</protein>
<name>A0AAN9T9G5_PSOTE</name>
<evidence type="ECO:0000313" key="6">
    <source>
        <dbReference type="Proteomes" id="UP001386955"/>
    </source>
</evidence>
<evidence type="ECO:0000313" key="5">
    <source>
        <dbReference type="EMBL" id="KAK7410636.1"/>
    </source>
</evidence>
<dbReference type="PROSITE" id="PS00018">
    <property type="entry name" value="EF_HAND_1"/>
    <property type="match status" value="2"/>
</dbReference>
<comment type="caution">
    <text evidence="5">The sequence shown here is derived from an EMBL/GenBank/DDBJ whole genome shotgun (WGS) entry which is preliminary data.</text>
</comment>
<evidence type="ECO:0000256" key="2">
    <source>
        <dbReference type="ARBA" id="ARBA00022737"/>
    </source>
</evidence>
<proteinExistence type="predicted"/>
<dbReference type="CDD" id="cd00051">
    <property type="entry name" value="EFh"/>
    <property type="match status" value="1"/>
</dbReference>
<dbReference type="PROSITE" id="PS50222">
    <property type="entry name" value="EF_HAND_2"/>
    <property type="match status" value="3"/>
</dbReference>
<dbReference type="SMART" id="SM00054">
    <property type="entry name" value="EFh"/>
    <property type="match status" value="3"/>
</dbReference>
<evidence type="ECO:0000256" key="3">
    <source>
        <dbReference type="ARBA" id="ARBA00022837"/>
    </source>
</evidence>
<dbReference type="Proteomes" id="UP001386955">
    <property type="component" value="Unassembled WGS sequence"/>
</dbReference>
<keyword evidence="1" id="KW-0479">Metal-binding</keyword>
<accession>A0AAN9T9G5</accession>
<reference evidence="5 6" key="1">
    <citation type="submission" date="2024-01" db="EMBL/GenBank/DDBJ databases">
        <title>The genomes of 5 underutilized Papilionoideae crops provide insights into root nodulation and disease resistanc.</title>
        <authorList>
            <person name="Jiang F."/>
        </authorList>
    </citation>
    <scope>NUCLEOTIDE SEQUENCE [LARGE SCALE GENOMIC DNA]</scope>
    <source>
        <strain evidence="5">DUOXIRENSHENG_FW03</strain>
        <tissue evidence="5">Leaves</tissue>
    </source>
</reference>
<dbReference type="Pfam" id="PF13499">
    <property type="entry name" value="EF-hand_7"/>
    <property type="match status" value="1"/>
</dbReference>
<dbReference type="InterPro" id="IPR039647">
    <property type="entry name" value="EF_hand_pair_protein_CML-like"/>
</dbReference>
<keyword evidence="3" id="KW-0106">Calcium</keyword>
<feature type="domain" description="EF-hand" evidence="4">
    <location>
        <begin position="89"/>
        <end position="124"/>
    </location>
</feature>